<sequence length="607" mass="67265">MRIHSYFSTKLFSRPEFGADGANLAAALSQSPPPAVSPRLEPRDETVFWLTAAAEVEHFLMTHYLFAAYTLKLVDGGGTSEDFKALQTALLQIAREEMGHLITVQNLLTLVGAPLHFGREHSPFASEIYPFRFKLERVSLDSLAKYALAESPIDRSALEAGLGPDDLRLYDTEIARRALASNDGHPVRHVGPIFARLRELFADHLTASDLRLDRHDRQARWRDWGYKPNPRDGIDTDLRVLVHSFDQTDPDDAREAAVQAIQDIGDQGEEADLDMGDGESHFERFFQAYKDLAAIEEVHGTAPVWPVSANPNLSLDVQDGADNAGRITLPRTRLWAQLFNLRYRLLLRFLSHALQLDGPVFLTGGATMGDRTAKGLIVYWAFKEMRRLKKIAAKLVQLPATDLPNSHHAGPPFELPFRLDLAPDEGDRWVGHRDVFRAAITLTEKMQAEDPDTNDPFLAYLRSDDEQSASIADAMAATGKLPASLSLDDFQKVAAILDEAVRGFPVAGPHSAFWRNATLSDFLGHAFAPVTPGDPDGSGLIQRIAVAEDGANLMPRYRPRIDQRRVDYIVDWIARGAPDNAPPGQIGIAEEPTPSPEPAPHQMPQKQ</sequence>
<proteinExistence type="predicted"/>
<accession>A0ABZ2BWR5</accession>
<feature type="region of interest" description="Disordered" evidence="1">
    <location>
        <begin position="577"/>
        <end position="607"/>
    </location>
</feature>
<dbReference type="Gene3D" id="1.20.1260.10">
    <property type="match status" value="1"/>
</dbReference>
<dbReference type="InterPro" id="IPR012347">
    <property type="entry name" value="Ferritin-like"/>
</dbReference>
<evidence type="ECO:0000256" key="1">
    <source>
        <dbReference type="SAM" id="MobiDB-lite"/>
    </source>
</evidence>
<dbReference type="Proteomes" id="UP001318682">
    <property type="component" value="Chromosome"/>
</dbReference>
<dbReference type="RefSeq" id="WP_187430962.1">
    <property type="nucleotide sequence ID" value="NZ_CP143423.1"/>
</dbReference>
<evidence type="ECO:0000259" key="2">
    <source>
        <dbReference type="Pfam" id="PF12902"/>
    </source>
</evidence>
<name>A0ABZ2BWR5_9RHOB</name>
<evidence type="ECO:0000313" key="4">
    <source>
        <dbReference type="Proteomes" id="UP001318682"/>
    </source>
</evidence>
<keyword evidence="4" id="KW-1185">Reference proteome</keyword>
<dbReference type="InterPro" id="IPR026820">
    <property type="entry name" value="VioB/RebD_dom"/>
</dbReference>
<dbReference type="EMBL" id="CP143423">
    <property type="protein sequence ID" value="WVX50256.1"/>
    <property type="molecule type" value="Genomic_DNA"/>
</dbReference>
<gene>
    <name evidence="3" type="ORF">ROLI_033530</name>
</gene>
<dbReference type="Pfam" id="PF12902">
    <property type="entry name" value="Ferritin-like"/>
    <property type="match status" value="1"/>
</dbReference>
<evidence type="ECO:0000313" key="3">
    <source>
        <dbReference type="EMBL" id="WVX50256.1"/>
    </source>
</evidence>
<protein>
    <recommendedName>
        <fullName evidence="2">Iminophenyl-pyruvate dimer synthase domain-containing protein</fullName>
    </recommendedName>
</protein>
<reference evidence="4" key="1">
    <citation type="submission" date="2024-01" db="EMBL/GenBank/DDBJ databases">
        <title>Roseobacter fucihabitans sp. nov., isolated from the brown alga Fucus spiralis.</title>
        <authorList>
            <person name="Hahnke S."/>
            <person name="Berger M."/>
            <person name="Schlingloff A."/>
            <person name="Athale I."/>
            <person name="Neumann-Schaal M."/>
            <person name="Adenaya A."/>
            <person name="Poehlein A."/>
            <person name="Daniel R."/>
            <person name="Pertersen J."/>
            <person name="Brinkhoff T."/>
        </authorList>
    </citation>
    <scope>NUCLEOTIDE SEQUENCE [LARGE SCALE GENOMIC DNA]</scope>
    <source>
        <strain evidence="4">B14</strain>
    </source>
</reference>
<organism evidence="3 4">
    <name type="scientific">Roseobacter fucihabitans</name>
    <dbReference type="NCBI Taxonomy" id="1537242"/>
    <lineage>
        <taxon>Bacteria</taxon>
        <taxon>Pseudomonadati</taxon>
        <taxon>Pseudomonadota</taxon>
        <taxon>Alphaproteobacteria</taxon>
        <taxon>Rhodobacterales</taxon>
        <taxon>Roseobacteraceae</taxon>
        <taxon>Roseobacter</taxon>
    </lineage>
</organism>
<feature type="domain" description="Iminophenyl-pyruvate dimer synthase" evidence="2">
    <location>
        <begin position="50"/>
        <end position="287"/>
    </location>
</feature>